<evidence type="ECO:0000313" key="3">
    <source>
        <dbReference type="Proteomes" id="UP001497493"/>
    </source>
</evidence>
<name>A0ABM9NKK6_9GAMM</name>
<reference evidence="2 3" key="1">
    <citation type="submission" date="2024-04" db="EMBL/GenBank/DDBJ databases">
        <authorList>
            <person name="Cremers G."/>
        </authorList>
    </citation>
    <scope>NUCLEOTIDE SEQUENCE [LARGE SCALE GENOMIC DNA]</scope>
    <source>
        <strain evidence="2">MeCH1-AG</strain>
    </source>
</reference>
<evidence type="ECO:0000313" key="2">
    <source>
        <dbReference type="EMBL" id="CAL1241164.1"/>
    </source>
</evidence>
<keyword evidence="1" id="KW-0812">Transmembrane</keyword>
<organism evidence="2 3">
    <name type="scientific">Candidatus Methylocalor cossyra</name>
    <dbReference type="NCBI Taxonomy" id="3108543"/>
    <lineage>
        <taxon>Bacteria</taxon>
        <taxon>Pseudomonadati</taxon>
        <taxon>Pseudomonadota</taxon>
        <taxon>Gammaproteobacteria</taxon>
        <taxon>Methylococcales</taxon>
        <taxon>Methylococcaceae</taxon>
        <taxon>Candidatus Methylocalor</taxon>
    </lineage>
</organism>
<keyword evidence="3" id="KW-1185">Reference proteome</keyword>
<protein>
    <submittedName>
        <fullName evidence="2">Uncharacterized protein</fullName>
    </submittedName>
</protein>
<dbReference type="RefSeq" id="WP_348757689.1">
    <property type="nucleotide sequence ID" value="NZ_OZ026884.1"/>
</dbReference>
<keyword evidence="1" id="KW-0472">Membrane</keyword>
<accession>A0ABM9NKK6</accession>
<evidence type="ECO:0000256" key="1">
    <source>
        <dbReference type="SAM" id="Phobius"/>
    </source>
</evidence>
<proteinExistence type="predicted"/>
<dbReference type="EMBL" id="OZ026884">
    <property type="protein sequence ID" value="CAL1241164.1"/>
    <property type="molecule type" value="Genomic_DNA"/>
</dbReference>
<gene>
    <name evidence="2" type="ORF">MECH1_V1_2388</name>
</gene>
<dbReference type="Proteomes" id="UP001497493">
    <property type="component" value="Chromosome"/>
</dbReference>
<sequence length="150" mass="17278">MKLDPKKLLRSRYSIVFLILFVALLYWLQSKAIMPAVMKIIESDLFVEKETEEEQLGKIPTKTQRTGFALMHCKDALKQGNQLPDNVEFLDDKYEAWALGNRNYIIRSSLRLIDPEKGQLEKHFACKIRLVADDEADAKSWSVLGVDYGN</sequence>
<keyword evidence="1" id="KW-1133">Transmembrane helix</keyword>
<feature type="transmembrane region" description="Helical" evidence="1">
    <location>
        <begin position="12"/>
        <end position="29"/>
    </location>
</feature>